<dbReference type="RefSeq" id="WP_342632757.1">
    <property type="nucleotide sequence ID" value="NZ_CP152382.1"/>
</dbReference>
<dbReference type="Proteomes" id="UP001445268">
    <property type="component" value="Plasmid unnamed2"/>
</dbReference>
<keyword evidence="1" id="KW-0614">Plasmid</keyword>
<protein>
    <recommendedName>
        <fullName evidence="3">DUF3168 domain-containing protein</fullName>
    </recommendedName>
</protein>
<dbReference type="EMBL" id="CP152382">
    <property type="protein sequence ID" value="XAF56209.1"/>
    <property type="molecule type" value="Genomic_DNA"/>
</dbReference>
<sequence>MDRLQKVLSRGIEPEIGFHVVLNAPEFFERKDFVDYIEREPVFTWHRPGKLPGDYADVVVLVEPSLNGEGTESDLPDDIWNTVLGVLRQSFGDNGERLPAFARSRHIAVRLTNIEVD</sequence>
<accession>A0ABZ3E917</accession>
<keyword evidence="2" id="KW-1185">Reference proteome</keyword>
<gene>
    <name evidence="1" type="ORF">AAGT77_20865</name>
</gene>
<organism evidence="1 2">
    <name type="scientific">Marinobacter alkaliphilus</name>
    <dbReference type="NCBI Taxonomy" id="254719"/>
    <lineage>
        <taxon>Bacteria</taxon>
        <taxon>Pseudomonadati</taxon>
        <taxon>Pseudomonadota</taxon>
        <taxon>Gammaproteobacteria</taxon>
        <taxon>Pseudomonadales</taxon>
        <taxon>Marinobacteraceae</taxon>
        <taxon>Marinobacter</taxon>
    </lineage>
</organism>
<proteinExistence type="predicted"/>
<evidence type="ECO:0000313" key="2">
    <source>
        <dbReference type="Proteomes" id="UP001445268"/>
    </source>
</evidence>
<evidence type="ECO:0000313" key="1">
    <source>
        <dbReference type="EMBL" id="XAF56209.1"/>
    </source>
</evidence>
<evidence type="ECO:0008006" key="3">
    <source>
        <dbReference type="Google" id="ProtNLM"/>
    </source>
</evidence>
<geneLocation type="plasmid" evidence="1 2">
    <name>unnamed2</name>
</geneLocation>
<reference evidence="1 2" key="1">
    <citation type="submission" date="2024-04" db="EMBL/GenBank/DDBJ databases">
        <title>Marinobacter sp. SBY-1.</title>
        <authorList>
            <person name="Pan C."/>
        </authorList>
    </citation>
    <scope>NUCLEOTIDE SEQUENCE [LARGE SCALE GENOMIC DNA]</scope>
    <source>
        <strain evidence="1 2">SBY-1</strain>
        <plasmid evidence="1 2">unnamed2</plasmid>
    </source>
</reference>
<name>A0ABZ3E917_9GAMM</name>